<comment type="catalytic activity">
    <reaction evidence="3">
        <text>2 GTP = 3',3'-c-di-GMP + 2 diphosphate</text>
        <dbReference type="Rhea" id="RHEA:24898"/>
        <dbReference type="ChEBI" id="CHEBI:33019"/>
        <dbReference type="ChEBI" id="CHEBI:37565"/>
        <dbReference type="ChEBI" id="CHEBI:58805"/>
        <dbReference type="EC" id="2.7.7.65"/>
    </reaction>
</comment>
<name>A0A109D5B3_9VIBR</name>
<evidence type="ECO:0000313" key="6">
    <source>
        <dbReference type="EMBL" id="KWT99155.1"/>
    </source>
</evidence>
<dbReference type="PANTHER" id="PTHR45138">
    <property type="entry name" value="REGULATORY COMPONENTS OF SENSORY TRANSDUCTION SYSTEM"/>
    <property type="match status" value="1"/>
</dbReference>
<proteinExistence type="predicted"/>
<keyword evidence="4" id="KW-0812">Transmembrane</keyword>
<feature type="transmembrane region" description="Helical" evidence="4">
    <location>
        <begin position="144"/>
        <end position="163"/>
    </location>
</feature>
<feature type="transmembrane region" description="Helical" evidence="4">
    <location>
        <begin position="84"/>
        <end position="106"/>
    </location>
</feature>
<evidence type="ECO:0000256" key="1">
    <source>
        <dbReference type="ARBA" id="ARBA00001946"/>
    </source>
</evidence>
<protein>
    <recommendedName>
        <fullName evidence="2">diguanylate cyclase</fullName>
        <ecNumber evidence="2">2.7.7.65</ecNumber>
    </recommendedName>
</protein>
<organism evidence="6 7">
    <name type="scientific">Vibrio toranzoniae</name>
    <dbReference type="NCBI Taxonomy" id="1194427"/>
    <lineage>
        <taxon>Bacteria</taxon>
        <taxon>Pseudomonadati</taxon>
        <taxon>Pseudomonadota</taxon>
        <taxon>Gammaproteobacteria</taxon>
        <taxon>Vibrionales</taxon>
        <taxon>Vibrionaceae</taxon>
        <taxon>Vibrio</taxon>
    </lineage>
</organism>
<dbReference type="GO" id="GO:0005886">
    <property type="term" value="C:plasma membrane"/>
    <property type="evidence" value="ECO:0007669"/>
    <property type="project" value="TreeGrafter"/>
</dbReference>
<dbReference type="PANTHER" id="PTHR45138:SF9">
    <property type="entry name" value="DIGUANYLATE CYCLASE DGCM-RELATED"/>
    <property type="match status" value="1"/>
</dbReference>
<dbReference type="SUPFAM" id="SSF55073">
    <property type="entry name" value="Nucleotide cyclase"/>
    <property type="match status" value="1"/>
</dbReference>
<dbReference type="GO" id="GO:0043709">
    <property type="term" value="P:cell adhesion involved in single-species biofilm formation"/>
    <property type="evidence" value="ECO:0007669"/>
    <property type="project" value="TreeGrafter"/>
</dbReference>
<feature type="transmembrane region" description="Helical" evidence="4">
    <location>
        <begin position="24"/>
        <end position="44"/>
    </location>
</feature>
<dbReference type="InterPro" id="IPR000160">
    <property type="entry name" value="GGDEF_dom"/>
</dbReference>
<comment type="caution">
    <text evidence="6">The sequence shown here is derived from an EMBL/GenBank/DDBJ whole genome shotgun (WGS) entry which is preliminary data.</text>
</comment>
<evidence type="ECO:0000259" key="5">
    <source>
        <dbReference type="PROSITE" id="PS50887"/>
    </source>
</evidence>
<dbReference type="GeneID" id="300179960"/>
<dbReference type="CDD" id="cd01949">
    <property type="entry name" value="GGDEF"/>
    <property type="match status" value="1"/>
</dbReference>
<dbReference type="GO" id="GO:0052621">
    <property type="term" value="F:diguanylate cyclase activity"/>
    <property type="evidence" value="ECO:0007669"/>
    <property type="project" value="UniProtKB-EC"/>
</dbReference>
<dbReference type="EC" id="2.7.7.65" evidence="2"/>
<dbReference type="OrthoDB" id="9812260at2"/>
<feature type="transmembrane region" description="Helical" evidence="4">
    <location>
        <begin position="112"/>
        <end position="137"/>
    </location>
</feature>
<dbReference type="InterPro" id="IPR043128">
    <property type="entry name" value="Rev_trsase/Diguanyl_cyclase"/>
</dbReference>
<dbReference type="AlphaFoldDB" id="A0A109D5B3"/>
<dbReference type="SMART" id="SM00267">
    <property type="entry name" value="GGDEF"/>
    <property type="match status" value="1"/>
</dbReference>
<dbReference type="Gene3D" id="3.30.70.270">
    <property type="match status" value="1"/>
</dbReference>
<reference evidence="6 7" key="1">
    <citation type="submission" date="2015-11" db="EMBL/GenBank/DDBJ databases">
        <title>Draft WGS of Vibrio toranzoniae.</title>
        <authorList>
            <person name="Lasa A."/>
            <person name="Romalde J.L."/>
        </authorList>
    </citation>
    <scope>NUCLEOTIDE SEQUENCE [LARGE SCALE GENOMIC DNA]</scope>
    <source>
        <strain evidence="6 7">Vb 10.8</strain>
    </source>
</reference>
<dbReference type="PROSITE" id="PS50887">
    <property type="entry name" value="GGDEF"/>
    <property type="match status" value="1"/>
</dbReference>
<keyword evidence="4" id="KW-0472">Membrane</keyword>
<gene>
    <name evidence="6" type="ORF">APQ14_17680</name>
</gene>
<evidence type="ECO:0000256" key="2">
    <source>
        <dbReference type="ARBA" id="ARBA00012528"/>
    </source>
</evidence>
<dbReference type="InterPro" id="IPR029787">
    <property type="entry name" value="Nucleotide_cyclase"/>
</dbReference>
<evidence type="ECO:0000313" key="7">
    <source>
        <dbReference type="Proteomes" id="UP000057389"/>
    </source>
</evidence>
<keyword evidence="7" id="KW-1185">Reference proteome</keyword>
<evidence type="ECO:0000256" key="3">
    <source>
        <dbReference type="ARBA" id="ARBA00034247"/>
    </source>
</evidence>
<dbReference type="Proteomes" id="UP000057389">
    <property type="component" value="Unassembled WGS sequence"/>
</dbReference>
<dbReference type="EMBL" id="LMXU01000036">
    <property type="protein sequence ID" value="KWT99155.1"/>
    <property type="molecule type" value="Genomic_DNA"/>
</dbReference>
<feature type="domain" description="GGDEF" evidence="5">
    <location>
        <begin position="210"/>
        <end position="339"/>
    </location>
</feature>
<accession>A0A109D5B3</accession>
<dbReference type="NCBIfam" id="TIGR00254">
    <property type="entry name" value="GGDEF"/>
    <property type="match status" value="1"/>
</dbReference>
<keyword evidence="4" id="KW-1133">Transmembrane helix</keyword>
<feature type="transmembrane region" description="Helical" evidence="4">
    <location>
        <begin position="50"/>
        <end position="72"/>
    </location>
</feature>
<sequence length="354" mass="39712">MNRRKFMFDSNTDALFDLHNKRRVLKFIVLVAMLTFLPLIIKNFVIGEAFLALILLSFLATLLIEVYVALYLHKKIIGHLIPLTLITFSIILSVDIFGTLATYWVFPIITAIVFVIPQRLAIATNGIIILGTSMVALQHQPLSITLRFFLALLCCSFISHFAIEAIRKLQHELRNLSTKDSLTGAFNRYQLETFLQNAADKKMPNQQSPSQSSIAIIDIDYFKQVNDLYGHDVGDQIIKEVVDTIKANTRKSDTLFRLGGDEFLLLLIDTSKKEANDIVKHFSNLVSAGRNSAPCQINLSIGIAELISNEEIDTWMKRADEALYAAKHNGRNQVHIDDTACSSTQANSLGTKIN</sequence>
<dbReference type="Pfam" id="PF00990">
    <property type="entry name" value="GGDEF"/>
    <property type="match status" value="1"/>
</dbReference>
<dbReference type="FunFam" id="3.30.70.270:FF:000001">
    <property type="entry name" value="Diguanylate cyclase domain protein"/>
    <property type="match status" value="1"/>
</dbReference>
<dbReference type="GO" id="GO:1902201">
    <property type="term" value="P:negative regulation of bacterial-type flagellum-dependent cell motility"/>
    <property type="evidence" value="ECO:0007669"/>
    <property type="project" value="TreeGrafter"/>
</dbReference>
<evidence type="ECO:0000256" key="4">
    <source>
        <dbReference type="SAM" id="Phobius"/>
    </source>
</evidence>
<comment type="cofactor">
    <cofactor evidence="1">
        <name>Mg(2+)</name>
        <dbReference type="ChEBI" id="CHEBI:18420"/>
    </cofactor>
</comment>
<dbReference type="RefSeq" id="WP_060469639.1">
    <property type="nucleotide sequence ID" value="NZ_AP025515.1"/>
</dbReference>
<dbReference type="InterPro" id="IPR050469">
    <property type="entry name" value="Diguanylate_Cyclase"/>
</dbReference>